<organism evidence="1 2">
    <name type="scientific">Paracholeplasma manati</name>
    <dbReference type="NCBI Taxonomy" id="591373"/>
    <lineage>
        <taxon>Bacteria</taxon>
        <taxon>Bacillati</taxon>
        <taxon>Mycoplasmatota</taxon>
        <taxon>Mollicutes</taxon>
        <taxon>Acholeplasmatales</taxon>
        <taxon>Acholeplasmataceae</taxon>
        <taxon>Paracholeplasma</taxon>
    </lineage>
</organism>
<name>A0ABT2Y3B4_9MOLU</name>
<protein>
    <recommendedName>
        <fullName evidence="3">Zinc ribbon domain-containing protein</fullName>
    </recommendedName>
</protein>
<accession>A0ABT2Y3B4</accession>
<evidence type="ECO:0008006" key="3">
    <source>
        <dbReference type="Google" id="ProtNLM"/>
    </source>
</evidence>
<gene>
    <name evidence="1" type="ORF">N7548_00130</name>
</gene>
<sequence length="246" mass="29139">MKTSARGITLRMLYETVCSTISAHEQDLIKIHEVYQTNQIDYSLMLLNQPFQILNESEFKLLELKEYVFQDSLMDLKKTLMRLFYESGFRVDVFEFDVELMDKIIDLDESLSLHELLVAIFYMAMSDISEWMIHIFEGRFLLARKRLKEKLNHPDMRMDYEIMSIYQKALNRLFNIAQDKEIAMKSYQTLNRLIKKERPLKPSAAFNGNDHRIICPSCKNELSYQHQTYCMFCGQKLANNKEGNLI</sequence>
<dbReference type="Proteomes" id="UP001177160">
    <property type="component" value="Unassembled WGS sequence"/>
</dbReference>
<evidence type="ECO:0000313" key="2">
    <source>
        <dbReference type="Proteomes" id="UP001177160"/>
    </source>
</evidence>
<reference evidence="1" key="1">
    <citation type="submission" date="2022-09" db="EMBL/GenBank/DDBJ databases">
        <title>Novel Mycoplasma species identified in domestic and wild animals.</title>
        <authorList>
            <person name="Volokhov D.V."/>
            <person name="Furtak V.A."/>
            <person name="Zagorodnyaya T.A."/>
        </authorList>
    </citation>
    <scope>NUCLEOTIDE SEQUENCE</scope>
    <source>
        <strain evidence="1">Oakley</strain>
    </source>
</reference>
<evidence type="ECO:0000313" key="1">
    <source>
        <dbReference type="EMBL" id="MCV2231232.1"/>
    </source>
</evidence>
<proteinExistence type="predicted"/>
<dbReference type="EMBL" id="JAOVQM010000001">
    <property type="protein sequence ID" value="MCV2231232.1"/>
    <property type="molecule type" value="Genomic_DNA"/>
</dbReference>
<dbReference type="RefSeq" id="WP_263607345.1">
    <property type="nucleotide sequence ID" value="NZ_JAOVQM010000001.1"/>
</dbReference>
<keyword evidence="2" id="KW-1185">Reference proteome</keyword>
<comment type="caution">
    <text evidence="1">The sequence shown here is derived from an EMBL/GenBank/DDBJ whole genome shotgun (WGS) entry which is preliminary data.</text>
</comment>